<proteinExistence type="predicted"/>
<gene>
    <name evidence="2" type="ORF">GCM10009332_05570</name>
</gene>
<dbReference type="AlphaFoldDB" id="A0A917N6H9"/>
<keyword evidence="1" id="KW-0812">Transmembrane</keyword>
<reference evidence="2" key="1">
    <citation type="journal article" date="2014" name="Int. J. Syst. Evol. Microbiol.">
        <title>Complete genome sequence of Corynebacterium casei LMG S-19264T (=DSM 44701T), isolated from a smear-ripened cheese.</title>
        <authorList>
            <consortium name="US DOE Joint Genome Institute (JGI-PGF)"/>
            <person name="Walter F."/>
            <person name="Albersmeier A."/>
            <person name="Kalinowski J."/>
            <person name="Ruckert C."/>
        </authorList>
    </citation>
    <scope>NUCLEOTIDE SEQUENCE</scope>
    <source>
        <strain evidence="2">JCM 30804</strain>
    </source>
</reference>
<dbReference type="Proteomes" id="UP000613743">
    <property type="component" value="Unassembled WGS sequence"/>
</dbReference>
<accession>A0A917N6H9</accession>
<feature type="transmembrane region" description="Helical" evidence="1">
    <location>
        <begin position="28"/>
        <end position="47"/>
    </location>
</feature>
<sequence>MLHHAFDHVEDDCAQIWALKSYAFVNSVLFMIFCFFHICMAGHFFGVNLTMRKIAISGYLNLHCLIYIKFGRR</sequence>
<reference evidence="2" key="2">
    <citation type="submission" date="2020-09" db="EMBL/GenBank/DDBJ databases">
        <authorList>
            <person name="Sun Q."/>
            <person name="Ohkuma M."/>
        </authorList>
    </citation>
    <scope>NUCLEOTIDE SEQUENCE</scope>
    <source>
        <strain evidence="2">JCM 30804</strain>
    </source>
</reference>
<dbReference type="EMBL" id="BMPZ01000001">
    <property type="protein sequence ID" value="GGI71184.1"/>
    <property type="molecule type" value="Genomic_DNA"/>
</dbReference>
<comment type="caution">
    <text evidence="2">The sequence shown here is derived from an EMBL/GenBank/DDBJ whole genome shotgun (WGS) entry which is preliminary data.</text>
</comment>
<evidence type="ECO:0000313" key="2">
    <source>
        <dbReference type="EMBL" id="GGI71184.1"/>
    </source>
</evidence>
<name>A0A917N6H9_9GAMM</name>
<evidence type="ECO:0000313" key="3">
    <source>
        <dbReference type="Proteomes" id="UP000613743"/>
    </source>
</evidence>
<keyword evidence="1" id="KW-1133">Transmembrane helix</keyword>
<evidence type="ECO:0000256" key="1">
    <source>
        <dbReference type="SAM" id="Phobius"/>
    </source>
</evidence>
<protein>
    <submittedName>
        <fullName evidence="2">Uncharacterized protein</fullName>
    </submittedName>
</protein>
<keyword evidence="3" id="KW-1185">Reference proteome</keyword>
<keyword evidence="1" id="KW-0472">Membrane</keyword>
<organism evidence="2 3">
    <name type="scientific">Shewanella gelidii</name>
    <dbReference type="NCBI Taxonomy" id="1642821"/>
    <lineage>
        <taxon>Bacteria</taxon>
        <taxon>Pseudomonadati</taxon>
        <taxon>Pseudomonadota</taxon>
        <taxon>Gammaproteobacteria</taxon>
        <taxon>Alteromonadales</taxon>
        <taxon>Shewanellaceae</taxon>
        <taxon>Shewanella</taxon>
    </lineage>
</organism>